<dbReference type="Gene3D" id="2.10.109.10">
    <property type="entry name" value="Umud Fragment, subunit A"/>
    <property type="match status" value="1"/>
</dbReference>
<proteinExistence type="predicted"/>
<feature type="domain" description="Peptidase S24/S26A/S26B/S26C" evidence="1">
    <location>
        <begin position="30"/>
        <end position="93"/>
    </location>
</feature>
<dbReference type="Pfam" id="PF00717">
    <property type="entry name" value="Peptidase_S24"/>
    <property type="match status" value="1"/>
</dbReference>
<dbReference type="EMBL" id="QOCU01000002">
    <property type="protein sequence ID" value="RHW52860.1"/>
    <property type="molecule type" value="Genomic_DNA"/>
</dbReference>
<organism evidence="2 3">
    <name type="scientific">Lactobacillus bombicola</name>
    <dbReference type="NCBI Taxonomy" id="1505723"/>
    <lineage>
        <taxon>Bacteria</taxon>
        <taxon>Bacillati</taxon>
        <taxon>Bacillota</taxon>
        <taxon>Bacilli</taxon>
        <taxon>Lactobacillales</taxon>
        <taxon>Lactobacillaceae</taxon>
        <taxon>Lactobacillus</taxon>
    </lineage>
</organism>
<accession>A0ABX9LVE9</accession>
<evidence type="ECO:0000313" key="3">
    <source>
        <dbReference type="Proteomes" id="UP000283380"/>
    </source>
</evidence>
<keyword evidence="3" id="KW-1185">Reference proteome</keyword>
<evidence type="ECO:0000259" key="1">
    <source>
        <dbReference type="Pfam" id="PF00717"/>
    </source>
</evidence>
<dbReference type="Proteomes" id="UP000283380">
    <property type="component" value="Unassembled WGS sequence"/>
</dbReference>
<sequence>MEAVLIYHHQTRIKKQIIIQILYLGTKRLEVKQQSTVDDGEIAAVLVDDNEEATLKRIKHVGNQVLLIPDNTDGYSPLILNKENPGRVLGKVIEVRRKF</sequence>
<comment type="caution">
    <text evidence="2">The sequence shown here is derived from an EMBL/GenBank/DDBJ whole genome shotgun (WGS) entry which is preliminary data.</text>
</comment>
<reference evidence="2 3" key="1">
    <citation type="submission" date="2018-07" db="EMBL/GenBank/DDBJ databases">
        <title>Genome sequences of six Lactobacillus spp. isolated from bumble bee guts.</title>
        <authorList>
            <person name="Motta E.V.S."/>
            <person name="Moran N.A."/>
        </authorList>
    </citation>
    <scope>NUCLEOTIDE SEQUENCE [LARGE SCALE GENOMIC DNA]</scope>
    <source>
        <strain evidence="2 3">BI-4G</strain>
    </source>
</reference>
<evidence type="ECO:0000313" key="2">
    <source>
        <dbReference type="EMBL" id="RHW52860.1"/>
    </source>
</evidence>
<dbReference type="RefSeq" id="WP_118906829.1">
    <property type="nucleotide sequence ID" value="NZ_QOCU01000002.1"/>
</dbReference>
<dbReference type="InterPro" id="IPR015927">
    <property type="entry name" value="Peptidase_S24_S26A/B/C"/>
</dbReference>
<name>A0ABX9LVE9_9LACO</name>
<gene>
    <name evidence="2" type="ORF">DS834_02960</name>
</gene>
<dbReference type="InterPro" id="IPR036286">
    <property type="entry name" value="LexA/Signal_pep-like_sf"/>
</dbReference>
<dbReference type="SUPFAM" id="SSF51306">
    <property type="entry name" value="LexA/Signal peptidase"/>
    <property type="match status" value="1"/>
</dbReference>
<protein>
    <recommendedName>
        <fullName evidence="1">Peptidase S24/S26A/S26B/S26C domain-containing protein</fullName>
    </recommendedName>
</protein>